<protein>
    <recommendedName>
        <fullName evidence="4">Choice-of-anchor D domain-containing protein</fullName>
    </recommendedName>
</protein>
<evidence type="ECO:0000256" key="1">
    <source>
        <dbReference type="SAM" id="SignalP"/>
    </source>
</evidence>
<evidence type="ECO:0008006" key="4">
    <source>
        <dbReference type="Google" id="ProtNLM"/>
    </source>
</evidence>
<proteinExistence type="predicted"/>
<sequence length="601" mass="62943">MDRLALMWSVALALALIGAGQAASIPPVDVDLASKLRTGAVEPVSMDNEVLRLTPYAQVENAGICAVDPNSYNLNKYAAQLAVQDTSLSRCLPFPGSLASLPGTYACGDSLILLVSFDRTLSGTSDPVSADQTGANVAFTLEFDVANSAPGGLIGFQGITTAELSTADAAFTAPTNLQLSVDDLQPAYLTASGDYKKRVSLLVKDVPQAVSVVIRLSVPIVCPVGALVPAGDDFVTLTSFNVSYADATSDTPSISRPYVKYRMEDLLGAGAAFPVVKHRGVVSGGTCADGKEMLGIEAGTVIQHCVSVYNIGTLDLTNMVVEDMGFGDNNQGTLISGFSSTLPAGATESVTYESQFDNVGTFEVPVEARGLNNETNLLFASGSLTVQVNPEVTPPPTPTPGPSFLTAEMNLTSGECSDVLLDPKILITFPGDAHTRCFRVTNTGSWPVALQAVDGGPASFLGQTIQPGAVLEGSITTTVSSAAASGIEVLDFVVAAGDGETFSDAAALLVNPSPGQEALYCYGYRPAGEPSGECFYVRYINDSGNLYEMCDSRGCNPALQCFGYEKLESYYYLLEMRTASRLDENCARVSGTGLFSMSVKL</sequence>
<dbReference type="Proteomes" id="UP000324585">
    <property type="component" value="Unassembled WGS sequence"/>
</dbReference>
<keyword evidence="1" id="KW-0732">Signal</keyword>
<comment type="caution">
    <text evidence="2">The sequence shown here is derived from an EMBL/GenBank/DDBJ whole genome shotgun (WGS) entry which is preliminary data.</text>
</comment>
<evidence type="ECO:0000313" key="2">
    <source>
        <dbReference type="EMBL" id="KAA8498016.1"/>
    </source>
</evidence>
<gene>
    <name evidence="2" type="ORF">FVE85_5601</name>
</gene>
<dbReference type="AlphaFoldDB" id="A0A5J4Z336"/>
<keyword evidence="3" id="KW-1185">Reference proteome</keyword>
<organism evidence="2 3">
    <name type="scientific">Porphyridium purpureum</name>
    <name type="common">Red alga</name>
    <name type="synonym">Porphyridium cruentum</name>
    <dbReference type="NCBI Taxonomy" id="35688"/>
    <lineage>
        <taxon>Eukaryota</taxon>
        <taxon>Rhodophyta</taxon>
        <taxon>Bangiophyceae</taxon>
        <taxon>Porphyridiales</taxon>
        <taxon>Porphyridiaceae</taxon>
        <taxon>Porphyridium</taxon>
    </lineage>
</organism>
<reference evidence="3" key="1">
    <citation type="journal article" date="2019" name="Nat. Commun.">
        <title>Expansion of phycobilisome linker gene families in mesophilic red algae.</title>
        <authorList>
            <person name="Lee J."/>
            <person name="Kim D."/>
            <person name="Bhattacharya D."/>
            <person name="Yoon H.S."/>
        </authorList>
    </citation>
    <scope>NUCLEOTIDE SEQUENCE [LARGE SCALE GENOMIC DNA]</scope>
    <source>
        <strain evidence="3">CCMP 1328</strain>
    </source>
</reference>
<accession>A0A5J4Z336</accession>
<feature type="signal peptide" evidence="1">
    <location>
        <begin position="1"/>
        <end position="22"/>
    </location>
</feature>
<evidence type="ECO:0000313" key="3">
    <source>
        <dbReference type="Proteomes" id="UP000324585"/>
    </source>
</evidence>
<name>A0A5J4Z336_PORPP</name>
<dbReference type="EMBL" id="VRMN01000001">
    <property type="protein sequence ID" value="KAA8498016.1"/>
    <property type="molecule type" value="Genomic_DNA"/>
</dbReference>
<feature type="chain" id="PRO_5023909236" description="Choice-of-anchor D domain-containing protein" evidence="1">
    <location>
        <begin position="23"/>
        <end position="601"/>
    </location>
</feature>